<dbReference type="GO" id="GO:0016798">
    <property type="term" value="F:hydrolase activity, acting on glycosyl bonds"/>
    <property type="evidence" value="ECO:0007669"/>
    <property type="project" value="UniProtKB-KW"/>
</dbReference>
<dbReference type="EMBL" id="NESQ01000116">
    <property type="protein sequence ID" value="PUU78555.1"/>
    <property type="molecule type" value="Genomic_DNA"/>
</dbReference>
<feature type="chain" id="PRO_5015575366" evidence="2">
    <location>
        <begin position="22"/>
        <end position="755"/>
    </location>
</feature>
<evidence type="ECO:0000256" key="1">
    <source>
        <dbReference type="SAM" id="MobiDB-lite"/>
    </source>
</evidence>
<dbReference type="Gene3D" id="1.50.10.10">
    <property type="match status" value="1"/>
</dbReference>
<dbReference type="SUPFAM" id="SSF48208">
    <property type="entry name" value="Six-hairpin glycosidases"/>
    <property type="match status" value="1"/>
</dbReference>
<feature type="signal peptide" evidence="2">
    <location>
        <begin position="1"/>
        <end position="21"/>
    </location>
</feature>
<dbReference type="STRING" id="42251.A0A2T6ZSU9"/>
<dbReference type="AlphaFoldDB" id="A0A2T6ZSU9"/>
<keyword evidence="3" id="KW-0326">Glycosidase</keyword>
<comment type="caution">
    <text evidence="3">The sequence shown here is derived from an EMBL/GenBank/DDBJ whole genome shotgun (WGS) entry which is preliminary data.</text>
</comment>
<dbReference type="InterPro" id="IPR012341">
    <property type="entry name" value="6hp_glycosidase-like_sf"/>
</dbReference>
<dbReference type="Gene3D" id="2.60.420.10">
    <property type="entry name" value="Maltose phosphorylase, domain 3"/>
    <property type="match status" value="1"/>
</dbReference>
<evidence type="ECO:0000313" key="3">
    <source>
        <dbReference type="EMBL" id="PUU78555.1"/>
    </source>
</evidence>
<proteinExistence type="predicted"/>
<reference evidence="3 4" key="1">
    <citation type="submission" date="2017-04" db="EMBL/GenBank/DDBJ databases">
        <title>Draft genome sequence of Tuber borchii Vittad., a whitish edible truffle.</title>
        <authorList>
            <consortium name="DOE Joint Genome Institute"/>
            <person name="Murat C."/>
            <person name="Kuo A."/>
            <person name="Barry K.W."/>
            <person name="Clum A."/>
            <person name="Dockter R.B."/>
            <person name="Fauchery L."/>
            <person name="Iotti M."/>
            <person name="Kohler A."/>
            <person name="Labutti K."/>
            <person name="Lindquist E.A."/>
            <person name="Lipzen A."/>
            <person name="Ohm R.A."/>
            <person name="Wang M."/>
            <person name="Grigoriev I.V."/>
            <person name="Zambonelli A."/>
            <person name="Martin F.M."/>
        </authorList>
    </citation>
    <scope>NUCLEOTIDE SEQUENCE [LARGE SCALE GENOMIC DNA]</scope>
    <source>
        <strain evidence="3 4">Tbo3840</strain>
    </source>
</reference>
<sequence length="755" mass="83130">MHWLTPLRSSLLLLLAAAVGGSRDAPIFPGPWERYIQAPESRHVRPNPQVYYTEGTVSTAADSSGITVLKGQGALVTYEFAQNIAGRLFFEVDSATTSKHQSIGIAFSESPRFIGRRTDGTGDRVEYDLTHFQPLTSGLNSLDQDHTRGAFKYVTFFIPHPKDPKAGQAFPHITSLTTRSIAADLSDLAQMKLGTRGGQEPLLPVESVGFKNIWVKYSAFPSHENPRRYTGYFYSNDNLLNRIWYAGAYTLQLTTIPPKEGGTLIDLNKVVDDNGAPHGTWYSNFTISNGTSVTTDGAKRDRMVYAGDMTLAAPGIAVSTYDMVSVKNALDTLFEHYYHSSPDEGGKGSGMIRLPYAGPPMGFRFEFSDTYHMHALLGVYQYVLYSGDFDYLKHLWWKYVQAIEYSTSKISKETGLMYCTSGNDWLRPGMGGANIEAQGILLKTLFGSVKLAEWLGEDGYKFKDVKGRDLKQLITLWEGYMEGLKKGIMGPGRLWNESVGLCCDNLDDRQGIFPQDGNSWAVATGLVTGAIARRVSKELRNRWGPYGAPAVELPNTISPFASGFELQAHTQIGNHQNALDLMRRQWGYMLDGPGFTNSTFIEGFRIDGDIQYPAYWSSTRNSHAHGWSAGPTSVLTDSILGIKLLSPLGKTWSINPQPGDLTHVEGGFQTSLGKFVVNYDKTAEEEVLEVETPEGSFGTLNWGGLVGGTKMEPGGKWRLTRGKDGKIKGGKVRTSFVHQKGPGQGMPQDAGTEEL</sequence>
<protein>
    <submittedName>
        <fullName evidence="3">Six-hairpin glycosidase-like protein</fullName>
    </submittedName>
</protein>
<dbReference type="GO" id="GO:0005975">
    <property type="term" value="P:carbohydrate metabolic process"/>
    <property type="evidence" value="ECO:0007669"/>
    <property type="project" value="InterPro"/>
</dbReference>
<name>A0A2T6ZSU9_TUBBO</name>
<organism evidence="3 4">
    <name type="scientific">Tuber borchii</name>
    <name type="common">White truffle</name>
    <dbReference type="NCBI Taxonomy" id="42251"/>
    <lineage>
        <taxon>Eukaryota</taxon>
        <taxon>Fungi</taxon>
        <taxon>Dikarya</taxon>
        <taxon>Ascomycota</taxon>
        <taxon>Pezizomycotina</taxon>
        <taxon>Pezizomycetes</taxon>
        <taxon>Pezizales</taxon>
        <taxon>Tuberaceae</taxon>
        <taxon>Tuber</taxon>
    </lineage>
</organism>
<keyword evidence="4" id="KW-1185">Reference proteome</keyword>
<evidence type="ECO:0000313" key="4">
    <source>
        <dbReference type="Proteomes" id="UP000244722"/>
    </source>
</evidence>
<evidence type="ECO:0000256" key="2">
    <source>
        <dbReference type="SAM" id="SignalP"/>
    </source>
</evidence>
<keyword evidence="2" id="KW-0732">Signal</keyword>
<gene>
    <name evidence="3" type="ORF">B9Z19DRAFT_982928</name>
</gene>
<accession>A0A2T6ZSU9</accession>
<keyword evidence="3" id="KW-0378">Hydrolase</keyword>
<feature type="region of interest" description="Disordered" evidence="1">
    <location>
        <begin position="721"/>
        <end position="755"/>
    </location>
</feature>
<dbReference type="PANTHER" id="PTHR34987:SF6">
    <property type="entry name" value="ALPHA-L-RHAMNOSIDASE SIX-HAIRPIN GLYCOSIDASE DOMAIN-CONTAINING PROTEIN"/>
    <property type="match status" value="1"/>
</dbReference>
<dbReference type="PANTHER" id="PTHR34987">
    <property type="entry name" value="C, PUTATIVE (AFU_ORTHOLOGUE AFUA_3G02880)-RELATED"/>
    <property type="match status" value="1"/>
</dbReference>
<dbReference type="Proteomes" id="UP000244722">
    <property type="component" value="Unassembled WGS sequence"/>
</dbReference>
<dbReference type="InterPro" id="IPR008928">
    <property type="entry name" value="6-hairpin_glycosidase_sf"/>
</dbReference>
<dbReference type="OrthoDB" id="10036721at2759"/>